<reference evidence="2 3" key="1">
    <citation type="journal article" date="2023" name="bioRxiv">
        <title>High-quality genome assemblies of four members of thePodospora anserinaspecies complex.</title>
        <authorList>
            <person name="Ament-Velasquez S.L."/>
            <person name="Vogan A.A."/>
            <person name="Wallerman O."/>
            <person name="Hartmann F."/>
            <person name="Gautier V."/>
            <person name="Silar P."/>
            <person name="Giraud T."/>
            <person name="Johannesson H."/>
        </authorList>
    </citation>
    <scope>NUCLEOTIDE SEQUENCE [LARGE SCALE GENOMIC DNA]</scope>
    <source>
        <strain evidence="2 3">CBS 112042</strain>
    </source>
</reference>
<protein>
    <recommendedName>
        <fullName evidence="4">Argonaute-binding protein</fullName>
    </recommendedName>
</protein>
<name>A0ABR0FAZ5_9PEZI</name>
<evidence type="ECO:0000256" key="1">
    <source>
        <dbReference type="SAM" id="MobiDB-lite"/>
    </source>
</evidence>
<dbReference type="InterPro" id="IPR018606">
    <property type="entry name" value="Arb1"/>
</dbReference>
<accession>A0ABR0FAZ5</accession>
<dbReference type="Pfam" id="PF09692">
    <property type="entry name" value="Arb1"/>
    <property type="match status" value="1"/>
</dbReference>
<comment type="caution">
    <text evidence="2">The sequence shown here is derived from an EMBL/GenBank/DDBJ whole genome shotgun (WGS) entry which is preliminary data.</text>
</comment>
<feature type="compositionally biased region" description="Polar residues" evidence="1">
    <location>
        <begin position="1"/>
        <end position="11"/>
    </location>
</feature>
<sequence>MDFSPTGTASIGDQVYGSHDAKIPDISEQTKLFNEAMEGKPDDKGKKKKKKKKKSKATKPTGFEEYYCEPVITPAEAWDEKNLIYSPDRSFVERIEEGIQRYRARRRLDAVRNQVFTQYLILGGVDATARQFQGADKLPDDLIRESTKGELRDMVSDDVIHRGGEGGGRFYHPASSEHWDVDFTGVVAGFMSHKVLDMSGGEMEMIWIASNTIQNFLKYLILHDVCPEHADDINRAIKLCDQAFEEIGLVSNALELVPGAFNRSVAALHCEEEDGDAISLLVDNKDLDRNHALHTVALIATLVLPTLGGSSTPNVNAMEVTNPIERTFEITSITPPTKEMRQRVAVVSEHLRKSNPSAPPIQACGTMQGHPVIVLDGWDVTDKLTDEEAKEESSFILEELILEQLRVGMKLTIGVSTCTFPGGGAFKVVRYVKGIKPSFYTFLPQDLMRYWKEPVPNERPGPSIHDRHDLLELAVGEDEADD</sequence>
<evidence type="ECO:0008006" key="4">
    <source>
        <dbReference type="Google" id="ProtNLM"/>
    </source>
</evidence>
<evidence type="ECO:0000313" key="3">
    <source>
        <dbReference type="Proteomes" id="UP001322138"/>
    </source>
</evidence>
<organism evidence="2 3">
    <name type="scientific">Podospora bellae-mahoneyi</name>
    <dbReference type="NCBI Taxonomy" id="2093777"/>
    <lineage>
        <taxon>Eukaryota</taxon>
        <taxon>Fungi</taxon>
        <taxon>Dikarya</taxon>
        <taxon>Ascomycota</taxon>
        <taxon>Pezizomycotina</taxon>
        <taxon>Sordariomycetes</taxon>
        <taxon>Sordariomycetidae</taxon>
        <taxon>Sordariales</taxon>
        <taxon>Podosporaceae</taxon>
        <taxon>Podospora</taxon>
    </lineage>
</organism>
<dbReference type="Proteomes" id="UP001322138">
    <property type="component" value="Unassembled WGS sequence"/>
</dbReference>
<feature type="region of interest" description="Disordered" evidence="1">
    <location>
        <begin position="1"/>
        <end position="56"/>
    </location>
</feature>
<keyword evidence="3" id="KW-1185">Reference proteome</keyword>
<proteinExistence type="predicted"/>
<evidence type="ECO:0000313" key="2">
    <source>
        <dbReference type="EMBL" id="KAK4641161.1"/>
    </source>
</evidence>
<dbReference type="GeneID" id="87900884"/>
<dbReference type="RefSeq" id="XP_062730137.1">
    <property type="nucleotide sequence ID" value="XM_062881402.1"/>
</dbReference>
<gene>
    <name evidence="2" type="ORF">QC761_609900</name>
</gene>
<feature type="compositionally biased region" description="Basic residues" evidence="1">
    <location>
        <begin position="46"/>
        <end position="56"/>
    </location>
</feature>
<dbReference type="EMBL" id="JAFFGZ010000008">
    <property type="protein sequence ID" value="KAK4641161.1"/>
    <property type="molecule type" value="Genomic_DNA"/>
</dbReference>